<dbReference type="Proteomes" id="UP000664332">
    <property type="component" value="Unassembled WGS sequence"/>
</dbReference>
<name>A0A939IU54_9CORY</name>
<evidence type="ECO:0000313" key="1">
    <source>
        <dbReference type="EMBL" id="MBN9644569.1"/>
    </source>
</evidence>
<reference evidence="1" key="1">
    <citation type="submission" date="2021-03" db="EMBL/GenBank/DDBJ databases">
        <authorList>
            <person name="Sun Q."/>
        </authorList>
    </citation>
    <scope>NUCLEOTIDE SEQUENCE</scope>
    <source>
        <strain evidence="1">CCM 8862</strain>
    </source>
</reference>
<gene>
    <name evidence="1" type="ORF">JZY06_08095</name>
</gene>
<sequence length="178" mass="18965">MSTRDVSAGQPTIRRKAPAPAVSVALAGLAVTGCALSSENATDLESAGPDMSAILNEAVARGTNPVEVHPAWLYPGEPTGFFIACPYLPRGSAEAITKVPLRQIPADGLDDSVNALVIVYRDNRTVVTRYPLDKINMCTMTGQQEEVFDSDSTIVFEPTDTGWQAVGFGHQTRAQTTD</sequence>
<comment type="caution">
    <text evidence="1">The sequence shown here is derived from an EMBL/GenBank/DDBJ whole genome shotgun (WGS) entry which is preliminary data.</text>
</comment>
<proteinExistence type="predicted"/>
<keyword evidence="2" id="KW-1185">Reference proteome</keyword>
<dbReference type="RefSeq" id="WP_207279057.1">
    <property type="nucleotide sequence ID" value="NZ_JAFLEQ010000015.1"/>
</dbReference>
<dbReference type="PROSITE" id="PS51257">
    <property type="entry name" value="PROKAR_LIPOPROTEIN"/>
    <property type="match status" value="1"/>
</dbReference>
<dbReference type="AlphaFoldDB" id="A0A939IU54"/>
<evidence type="ECO:0008006" key="3">
    <source>
        <dbReference type="Google" id="ProtNLM"/>
    </source>
</evidence>
<evidence type="ECO:0000313" key="2">
    <source>
        <dbReference type="Proteomes" id="UP000664332"/>
    </source>
</evidence>
<protein>
    <recommendedName>
        <fullName evidence="3">Lipoprotein</fullName>
    </recommendedName>
</protein>
<organism evidence="1 2">
    <name type="scientific">Corynebacterium mendelii</name>
    <dbReference type="NCBI Taxonomy" id="2765362"/>
    <lineage>
        <taxon>Bacteria</taxon>
        <taxon>Bacillati</taxon>
        <taxon>Actinomycetota</taxon>
        <taxon>Actinomycetes</taxon>
        <taxon>Mycobacteriales</taxon>
        <taxon>Corynebacteriaceae</taxon>
        <taxon>Corynebacterium</taxon>
    </lineage>
</organism>
<accession>A0A939IU54</accession>
<dbReference type="EMBL" id="JAFLEQ010000015">
    <property type="protein sequence ID" value="MBN9644569.1"/>
    <property type="molecule type" value="Genomic_DNA"/>
</dbReference>